<feature type="region of interest" description="Disordered" evidence="1">
    <location>
        <begin position="30"/>
        <end position="68"/>
    </location>
</feature>
<dbReference type="Proteomes" id="UP000013006">
    <property type="component" value="Chromosome"/>
</dbReference>
<accession>M9UDF3</accession>
<reference evidence="2 3" key="1">
    <citation type="journal article" date="2013" name="Open Biol.">
        <title>Genomics and genetics of Sulfolobus islandicus LAL14/1, a model hyperthermophilic archaeon.</title>
        <authorList>
            <person name="Jaubert C."/>
            <person name="Danioux C."/>
            <person name="Oberto J."/>
            <person name="Cortez D."/>
            <person name="Bize A."/>
            <person name="Krupovic M."/>
            <person name="She Q."/>
            <person name="Forterre P."/>
            <person name="Prangishvili D."/>
            <person name="Sezonov G."/>
        </authorList>
    </citation>
    <scope>NUCLEOTIDE SEQUENCE [LARGE SCALE GENOMIC DNA]</scope>
    <source>
        <strain evidence="2">LAL14/1</strain>
    </source>
</reference>
<name>M9UDF3_SACIS</name>
<feature type="compositionally biased region" description="Polar residues" evidence="1">
    <location>
        <begin position="37"/>
        <end position="53"/>
    </location>
</feature>
<gene>
    <name evidence="2" type="ORF">SiL_0772</name>
</gene>
<sequence>MTEAEEYLKKGESVQASEKAYKVAKEAGELPRPYGQGISTSRWGFPASQSNLDPPSPTAEVPSNGTVL</sequence>
<dbReference type="KEGG" id="sic:SiL_0772"/>
<dbReference type="GeneID" id="97611907"/>
<evidence type="ECO:0000313" key="3">
    <source>
        <dbReference type="Proteomes" id="UP000013006"/>
    </source>
</evidence>
<dbReference type="Pfam" id="PF05942">
    <property type="entry name" value="PaREP1"/>
    <property type="match status" value="1"/>
</dbReference>
<dbReference type="InterPro" id="IPR010268">
    <property type="entry name" value="PaREP1"/>
</dbReference>
<protein>
    <submittedName>
        <fullName evidence="2">Uncharacterized protein</fullName>
    </submittedName>
</protein>
<dbReference type="HOGENOM" id="CLU_2784291_0_0_2"/>
<evidence type="ECO:0000313" key="2">
    <source>
        <dbReference type="EMBL" id="AGJ62230.1"/>
    </source>
</evidence>
<dbReference type="Gene3D" id="1.20.120.330">
    <property type="entry name" value="Nucleotidyltransferases domain 2"/>
    <property type="match status" value="1"/>
</dbReference>
<evidence type="ECO:0000256" key="1">
    <source>
        <dbReference type="SAM" id="MobiDB-lite"/>
    </source>
</evidence>
<dbReference type="RefSeq" id="WP_015580959.1">
    <property type="nucleotide sequence ID" value="NC_021058.1"/>
</dbReference>
<proteinExistence type="predicted"/>
<organism>
    <name type="scientific">Saccharolobus islandicus LAL14/1</name>
    <dbReference type="NCBI Taxonomy" id="1241935"/>
    <lineage>
        <taxon>Archaea</taxon>
        <taxon>Thermoproteota</taxon>
        <taxon>Thermoprotei</taxon>
        <taxon>Sulfolobales</taxon>
        <taxon>Sulfolobaceae</taxon>
        <taxon>Saccharolobus</taxon>
    </lineage>
</organism>
<dbReference type="EMBL" id="CP003928">
    <property type="protein sequence ID" value="AGJ62230.1"/>
    <property type="molecule type" value="Genomic_DNA"/>
</dbReference>
<dbReference type="AlphaFoldDB" id="M9UDF3"/>